<evidence type="ECO:0000313" key="2">
    <source>
        <dbReference type="Proteomes" id="UP001168821"/>
    </source>
</evidence>
<keyword evidence="2" id="KW-1185">Reference proteome</keyword>
<dbReference type="EMBL" id="JALNTZ010001244">
    <property type="protein sequence ID" value="KAJ3626932.1"/>
    <property type="molecule type" value="Genomic_DNA"/>
</dbReference>
<accession>A0AA38LZR8</accession>
<proteinExistence type="predicted"/>
<sequence>MTLEKPLGTAKSSEISTLNREKYFSAVNCRQGEVKNQPPIRLFFGLKNAEILKTFSALVHHLSGRIPKNQTNKCKRRHRASEITADFNRGHQSEVFVSTIKRRLEEANLHYR</sequence>
<dbReference type="Proteomes" id="UP001168821">
    <property type="component" value="Unassembled WGS sequence"/>
</dbReference>
<organism evidence="1 2">
    <name type="scientific">Zophobas morio</name>
    <dbReference type="NCBI Taxonomy" id="2755281"/>
    <lineage>
        <taxon>Eukaryota</taxon>
        <taxon>Metazoa</taxon>
        <taxon>Ecdysozoa</taxon>
        <taxon>Arthropoda</taxon>
        <taxon>Hexapoda</taxon>
        <taxon>Insecta</taxon>
        <taxon>Pterygota</taxon>
        <taxon>Neoptera</taxon>
        <taxon>Endopterygota</taxon>
        <taxon>Coleoptera</taxon>
        <taxon>Polyphaga</taxon>
        <taxon>Cucujiformia</taxon>
        <taxon>Tenebrionidae</taxon>
        <taxon>Zophobas</taxon>
    </lineage>
</organism>
<dbReference type="AlphaFoldDB" id="A0AA38LZR8"/>
<name>A0AA38LZR8_9CUCU</name>
<comment type="caution">
    <text evidence="1">The sequence shown here is derived from an EMBL/GenBank/DDBJ whole genome shotgun (WGS) entry which is preliminary data.</text>
</comment>
<protein>
    <submittedName>
        <fullName evidence="1">Uncharacterized protein</fullName>
    </submittedName>
</protein>
<gene>
    <name evidence="1" type="ORF">Zmor_004126</name>
</gene>
<evidence type="ECO:0000313" key="1">
    <source>
        <dbReference type="EMBL" id="KAJ3626932.1"/>
    </source>
</evidence>
<reference evidence="1" key="1">
    <citation type="journal article" date="2023" name="G3 (Bethesda)">
        <title>Whole genome assemblies of Zophobas morio and Tenebrio molitor.</title>
        <authorList>
            <person name="Kaur S."/>
            <person name="Stinson S.A."/>
            <person name="diCenzo G.C."/>
        </authorList>
    </citation>
    <scope>NUCLEOTIDE SEQUENCE</scope>
    <source>
        <strain evidence="1">QUZm001</strain>
    </source>
</reference>